<dbReference type="Gene3D" id="2.40.160.120">
    <property type="match status" value="1"/>
</dbReference>
<dbReference type="GO" id="GO:0034727">
    <property type="term" value="P:piecemeal microautophagy of the nucleus"/>
    <property type="evidence" value="ECO:0007669"/>
    <property type="project" value="EnsemblFungi"/>
</dbReference>
<dbReference type="Gene3D" id="2.30.29.30">
    <property type="entry name" value="Pleckstrin-homology domain (PH domain)/Phosphotyrosine-binding domain (PTB)"/>
    <property type="match status" value="1"/>
</dbReference>
<reference evidence="5" key="1">
    <citation type="submission" date="2016-11" db="EMBL/GenBank/DDBJ databases">
        <authorList>
            <person name="Guldener U."/>
        </authorList>
    </citation>
    <scope>NUCLEOTIDE SEQUENCE [LARGE SCALE GENOMIC DNA]</scope>
</reference>
<evidence type="ECO:0000259" key="3">
    <source>
        <dbReference type="Pfam" id="PF15409"/>
    </source>
</evidence>
<accession>A0A1L0FJI8</accession>
<feature type="domain" description="Pleckstrin homology" evidence="3">
    <location>
        <begin position="271"/>
        <end position="352"/>
    </location>
</feature>
<dbReference type="GO" id="GO:0005829">
    <property type="term" value="C:cytosol"/>
    <property type="evidence" value="ECO:0007669"/>
    <property type="project" value="TreeGrafter"/>
</dbReference>
<dbReference type="GO" id="GO:0035621">
    <property type="term" value="P:ER to Golgi ceramide transport"/>
    <property type="evidence" value="ECO:0007669"/>
    <property type="project" value="EnsemblFungi"/>
</dbReference>
<dbReference type="GO" id="GO:0000742">
    <property type="term" value="P:karyogamy involved in conjugation with cellular fusion"/>
    <property type="evidence" value="ECO:0007669"/>
    <property type="project" value="EnsemblFungi"/>
</dbReference>
<dbReference type="GO" id="GO:0006897">
    <property type="term" value="P:endocytosis"/>
    <property type="evidence" value="ECO:0007669"/>
    <property type="project" value="EnsemblFungi"/>
</dbReference>
<dbReference type="GO" id="GO:0006887">
    <property type="term" value="P:exocytosis"/>
    <property type="evidence" value="ECO:0007669"/>
    <property type="project" value="EnsemblFungi"/>
</dbReference>
<protein>
    <recommendedName>
        <fullName evidence="3">Pleckstrin homology domain-containing protein</fullName>
    </recommendedName>
</protein>
<dbReference type="VEuPathDB" id="FungiDB:HGUI_01958"/>
<dbReference type="GO" id="GO:0097038">
    <property type="term" value="C:perinuclear endoplasmic reticulum"/>
    <property type="evidence" value="ECO:0007669"/>
    <property type="project" value="TreeGrafter"/>
</dbReference>
<name>A0A1L0FJI8_9ASCO</name>
<dbReference type="GO" id="GO:0032541">
    <property type="term" value="C:cortical endoplasmic reticulum"/>
    <property type="evidence" value="ECO:0007669"/>
    <property type="project" value="EnsemblFungi"/>
</dbReference>
<dbReference type="EMBL" id="FQNF01000030">
    <property type="protein sequence ID" value="SGZ39758.1"/>
    <property type="molecule type" value="Genomic_DNA"/>
</dbReference>
<gene>
    <name evidence="4" type="ORF">HGUI_01958</name>
</gene>
<comment type="similarity">
    <text evidence="1">Belongs to the OSBP family.</text>
</comment>
<dbReference type="SUPFAM" id="SSF50729">
    <property type="entry name" value="PH domain-like"/>
    <property type="match status" value="1"/>
</dbReference>
<dbReference type="PANTHER" id="PTHR10972">
    <property type="entry name" value="OXYSTEROL-BINDING PROTEIN-RELATED"/>
    <property type="match status" value="1"/>
</dbReference>
<evidence type="ECO:0000313" key="5">
    <source>
        <dbReference type="Proteomes" id="UP000183365"/>
    </source>
</evidence>
<sequence>MESENIIVHARSHVIKWINLSEYYNENQRLKNGKRVVTLNFKMIGSKKSIRFGLYTKKQTLNPSTGTFDSIVPGKNQPGLYQSDSSFRITPASILKEKRDTLKEKIKKSNMTPVFPLAEISTRKGLSMEINIEYEDPSHLAMIFENDHHLGKSKAHFVFEIIPVIASEDDSEIDKNNETDIDSSFSVQNTSNFSSALNEKTHIQNGNSFNKGRSEGDFNSPNISTKSRANSSSTLQSESAHNLRRSLGALNKRSFYVNDNSVFQGYVPKNRRNPKSKKQFVTRFFILDMKRATLKYYQNNSSKSIKGEVLLKTCVISSDAQSGEIFIDSGFEVWILKPFKHDYKPWLDALGKCLIEEKLNADKETVFEKYLKLKENSLKIQRLINTTKTITTDDKVIEKLNEMLEYVIIKDHNGNHAELDNTDLYSSLSTEEFYDAIDEIPGIIMITSEDTSEKQSPTNIDNAILEEDDEIINTNDSSSRLNTPLQALNSDTTKLTDIVSNTHPLPHPTVKRRNDVPESQTKPPSLLSFLRKNVGKDMGSISMPVTSNEPLTILQFLAETLEYSSLLNDCLNTFHKKNYDSNEHKRKRLALVSSFALSQLAQQRSKVRCLRKPFNPMLGETFEMVNEIQNYRFIAEKVEHKPQQVFALFTEGFGNNDFNRYKWELSYTVQPSSKFWGKSIELLNYGTIYLRFIDTDAENLVLETYSWSAPITILKNLIAGERYVEPSGEVEVKCIENHLKTTFAFKAAGGFFKGRTEQVNGEMIDNKGNYIGSLDGNWTDSLVLMPENEKIWSVGELVDKSDLKYGFSKFASNLNEISSMEAGMIPISDSRLRPDVRYYEEGDVDKAEELKLKLEQDQRTRRNNNQDVTPSYFKKKADLDYSFIRGSNSYWMKRERQDWSSVPKLW</sequence>
<dbReference type="Pfam" id="PF15409">
    <property type="entry name" value="PH_8"/>
    <property type="match status" value="1"/>
</dbReference>
<feature type="region of interest" description="Disordered" evidence="2">
    <location>
        <begin position="203"/>
        <end position="238"/>
    </location>
</feature>
<dbReference type="OrthoDB" id="3971620at2759"/>
<dbReference type="InterPro" id="IPR041680">
    <property type="entry name" value="PH_8"/>
</dbReference>
<dbReference type="GO" id="GO:0001403">
    <property type="term" value="P:invasive growth in response to glucose limitation"/>
    <property type="evidence" value="ECO:0007669"/>
    <property type="project" value="EnsemblFungi"/>
</dbReference>
<feature type="region of interest" description="Disordered" evidence="2">
    <location>
        <begin position="498"/>
        <end position="524"/>
    </location>
</feature>
<dbReference type="GO" id="GO:0061709">
    <property type="term" value="P:reticulophagy"/>
    <property type="evidence" value="ECO:0007669"/>
    <property type="project" value="EnsemblFungi"/>
</dbReference>
<evidence type="ECO:0000313" key="4">
    <source>
        <dbReference type="EMBL" id="SGZ39758.1"/>
    </source>
</evidence>
<dbReference type="PANTHER" id="PTHR10972:SF203">
    <property type="entry name" value="OXYSTEROL-BINDING PROTEIN HOMOLOG 3"/>
    <property type="match status" value="1"/>
</dbReference>
<evidence type="ECO:0000256" key="1">
    <source>
        <dbReference type="ARBA" id="ARBA00008842"/>
    </source>
</evidence>
<dbReference type="GO" id="GO:0030011">
    <property type="term" value="P:maintenance of cell polarity"/>
    <property type="evidence" value="ECO:0007669"/>
    <property type="project" value="EnsemblFungi"/>
</dbReference>
<dbReference type="GO" id="GO:0007124">
    <property type="term" value="P:pseudohyphal growth"/>
    <property type="evidence" value="ECO:0007669"/>
    <property type="project" value="EnsemblFungi"/>
</dbReference>
<dbReference type="AlphaFoldDB" id="A0A1L0FJI8"/>
<keyword evidence="5" id="KW-1185">Reference proteome</keyword>
<organism evidence="4 5">
    <name type="scientific">Hanseniaspora guilliermondii</name>
    <dbReference type="NCBI Taxonomy" id="56406"/>
    <lineage>
        <taxon>Eukaryota</taxon>
        <taxon>Fungi</taxon>
        <taxon>Dikarya</taxon>
        <taxon>Ascomycota</taxon>
        <taxon>Saccharomycotina</taxon>
        <taxon>Saccharomycetes</taxon>
        <taxon>Saccharomycodales</taxon>
        <taxon>Saccharomycodaceae</taxon>
        <taxon>Hanseniaspora</taxon>
    </lineage>
</organism>
<proteinExistence type="inferred from homology"/>
<dbReference type="GO" id="GO:0120015">
    <property type="term" value="F:sterol transfer activity"/>
    <property type="evidence" value="ECO:0007669"/>
    <property type="project" value="EnsemblFungi"/>
</dbReference>
<dbReference type="SUPFAM" id="SSF144000">
    <property type="entry name" value="Oxysterol-binding protein-like"/>
    <property type="match status" value="1"/>
</dbReference>
<dbReference type="Proteomes" id="UP000183365">
    <property type="component" value="Unassembled WGS sequence"/>
</dbReference>
<dbReference type="InterPro" id="IPR011993">
    <property type="entry name" value="PH-like_dom_sf"/>
</dbReference>
<dbReference type="GO" id="GO:0032934">
    <property type="term" value="F:sterol binding"/>
    <property type="evidence" value="ECO:0007669"/>
    <property type="project" value="TreeGrafter"/>
</dbReference>
<evidence type="ECO:0000256" key="2">
    <source>
        <dbReference type="SAM" id="MobiDB-lite"/>
    </source>
</evidence>
<dbReference type="InterPro" id="IPR037239">
    <property type="entry name" value="OSBP_sf"/>
</dbReference>
<dbReference type="GO" id="GO:0005886">
    <property type="term" value="C:plasma membrane"/>
    <property type="evidence" value="ECO:0007669"/>
    <property type="project" value="EnsemblFungi"/>
</dbReference>
<dbReference type="Pfam" id="PF01237">
    <property type="entry name" value="Oxysterol_BP"/>
    <property type="match status" value="1"/>
</dbReference>
<dbReference type="InterPro" id="IPR000648">
    <property type="entry name" value="Oxysterol-bd"/>
</dbReference>